<evidence type="ECO:0000256" key="2">
    <source>
        <dbReference type="ARBA" id="ARBA00022670"/>
    </source>
</evidence>
<dbReference type="PROSITE" id="PS50600">
    <property type="entry name" value="ULP_PROTEASE"/>
    <property type="match status" value="1"/>
</dbReference>
<dbReference type="InterPro" id="IPR003653">
    <property type="entry name" value="Peptidase_C48_C"/>
</dbReference>
<dbReference type="OrthoDB" id="1113371at2759"/>
<evidence type="ECO:0000259" key="4">
    <source>
        <dbReference type="PROSITE" id="PS50600"/>
    </source>
</evidence>
<dbReference type="SUPFAM" id="SSF54001">
    <property type="entry name" value="Cysteine proteinases"/>
    <property type="match status" value="1"/>
</dbReference>
<dbReference type="EMBL" id="CACVBM020001050">
    <property type="protein sequence ID" value="CAA7026190.1"/>
    <property type="molecule type" value="Genomic_DNA"/>
</dbReference>
<dbReference type="InterPro" id="IPR038765">
    <property type="entry name" value="Papain-like_cys_pep_sf"/>
</dbReference>
<keyword evidence="3" id="KW-0378">Hydrolase</keyword>
<reference evidence="5" key="1">
    <citation type="submission" date="2020-01" db="EMBL/GenBank/DDBJ databases">
        <authorList>
            <person name="Mishra B."/>
        </authorList>
    </citation>
    <scope>NUCLEOTIDE SEQUENCE [LARGE SCALE GENOMIC DNA]</scope>
</reference>
<dbReference type="Pfam" id="PF02902">
    <property type="entry name" value="Peptidase_C48"/>
    <property type="match status" value="1"/>
</dbReference>
<name>A0A6D2IF39_9BRAS</name>
<dbReference type="Proteomes" id="UP000467841">
    <property type="component" value="Unassembled WGS sequence"/>
</dbReference>
<sequence length="290" mass="33046">MKEINTDALPPPEPAIGIINDSITPLHKVHYKHFNANHTTHDKHEEHCGVQKFTSTQSSHNAVKEPPRDRALEDVLLSTPTNQNAVKAELLVGKLQEELLAGETAQQGKWGDKTDKSNLQHMEVLMTWLARRQIRIAKFVNAPGRTWVQDTDTVYVPMNLDNKHWVGLAINISVGCIEVLDPNTDFLKTNQNLDKYLKPLLGMISYVVHKICPQTSQPKGPEPYAWKCIKDLYMNLRCRDCGPVAIKFMEMHAAGDPEPHKVGLTDEMVTYLRREYTLDLYKELIIPLYF</sequence>
<protein>
    <recommendedName>
        <fullName evidence="4">Ubiquitin-like protease family profile domain-containing protein</fullName>
    </recommendedName>
</protein>
<evidence type="ECO:0000313" key="6">
    <source>
        <dbReference type="Proteomes" id="UP000467841"/>
    </source>
</evidence>
<keyword evidence="2" id="KW-0645">Protease</keyword>
<accession>A0A6D2IF39</accession>
<organism evidence="5 6">
    <name type="scientific">Microthlaspi erraticum</name>
    <dbReference type="NCBI Taxonomy" id="1685480"/>
    <lineage>
        <taxon>Eukaryota</taxon>
        <taxon>Viridiplantae</taxon>
        <taxon>Streptophyta</taxon>
        <taxon>Embryophyta</taxon>
        <taxon>Tracheophyta</taxon>
        <taxon>Spermatophyta</taxon>
        <taxon>Magnoliopsida</taxon>
        <taxon>eudicotyledons</taxon>
        <taxon>Gunneridae</taxon>
        <taxon>Pentapetalae</taxon>
        <taxon>rosids</taxon>
        <taxon>malvids</taxon>
        <taxon>Brassicales</taxon>
        <taxon>Brassicaceae</taxon>
        <taxon>Coluteocarpeae</taxon>
        <taxon>Microthlaspi</taxon>
    </lineage>
</organism>
<comment type="similarity">
    <text evidence="1">Belongs to the peptidase C48 family.</text>
</comment>
<keyword evidence="6" id="KW-1185">Reference proteome</keyword>
<comment type="caution">
    <text evidence="5">The sequence shown here is derived from an EMBL/GenBank/DDBJ whole genome shotgun (WGS) entry which is preliminary data.</text>
</comment>
<dbReference type="GO" id="GO:0008234">
    <property type="term" value="F:cysteine-type peptidase activity"/>
    <property type="evidence" value="ECO:0007669"/>
    <property type="project" value="InterPro"/>
</dbReference>
<evidence type="ECO:0000256" key="1">
    <source>
        <dbReference type="ARBA" id="ARBA00005234"/>
    </source>
</evidence>
<dbReference type="GO" id="GO:0006508">
    <property type="term" value="P:proteolysis"/>
    <property type="evidence" value="ECO:0007669"/>
    <property type="project" value="UniProtKB-KW"/>
</dbReference>
<dbReference type="AlphaFoldDB" id="A0A6D2IF39"/>
<evidence type="ECO:0000256" key="3">
    <source>
        <dbReference type="ARBA" id="ARBA00022801"/>
    </source>
</evidence>
<evidence type="ECO:0000313" key="5">
    <source>
        <dbReference type="EMBL" id="CAA7026190.1"/>
    </source>
</evidence>
<gene>
    <name evidence="5" type="ORF">MERR_LOCUS13425</name>
</gene>
<feature type="domain" description="Ubiquitin-like protease family profile" evidence="4">
    <location>
        <begin position="1"/>
        <end position="252"/>
    </location>
</feature>
<dbReference type="Gene3D" id="3.40.395.10">
    <property type="entry name" value="Adenoviral Proteinase, Chain A"/>
    <property type="match status" value="1"/>
</dbReference>
<proteinExistence type="inferred from homology"/>